<feature type="compositionally biased region" description="Polar residues" evidence="1">
    <location>
        <begin position="102"/>
        <end position="112"/>
    </location>
</feature>
<evidence type="ECO:0000313" key="3">
    <source>
        <dbReference type="Proteomes" id="UP000245629"/>
    </source>
</evidence>
<sequence>MPISMFYERPAALNREQHATIKLKPNGMDFSFAAGVNSVPLAGVEFVEAARSYPIFFVEPQGATPFRSRCSAWHPTGTASWPRTGDGATATFRHSSAAIPSFSPTTAPSVSTRPIRASTRRTASLCSTPRARKAPSSARPSPSSSSSRRKCAARRSSPGNWPT</sequence>
<evidence type="ECO:0000313" key="2">
    <source>
        <dbReference type="EMBL" id="AWK84924.1"/>
    </source>
</evidence>
<gene>
    <name evidence="2" type="ORF">DEW08_00885</name>
</gene>
<feature type="compositionally biased region" description="Low complexity" evidence="1">
    <location>
        <begin position="134"/>
        <end position="146"/>
    </location>
</feature>
<dbReference type="KEGG" id="azz:DEW08_00885"/>
<protein>
    <submittedName>
        <fullName evidence="2">Uncharacterized protein</fullName>
    </submittedName>
</protein>
<reference evidence="3" key="1">
    <citation type="submission" date="2018-05" db="EMBL/GenBank/DDBJ databases">
        <title>Azospirillum thermophila sp. nov., a novel isolated from hot spring.</title>
        <authorList>
            <person name="Zhao Z."/>
        </authorList>
    </citation>
    <scope>NUCLEOTIDE SEQUENCE [LARGE SCALE GENOMIC DNA]</scope>
    <source>
        <strain evidence="3">CFH 70021</strain>
    </source>
</reference>
<dbReference type="Proteomes" id="UP000245629">
    <property type="component" value="Chromosome 1"/>
</dbReference>
<keyword evidence="3" id="KW-1185">Reference proteome</keyword>
<proteinExistence type="predicted"/>
<dbReference type="Pfam" id="PF07277">
    <property type="entry name" value="SapC"/>
    <property type="match status" value="1"/>
</dbReference>
<dbReference type="AlphaFoldDB" id="A0A2S2CKA3"/>
<evidence type="ECO:0000256" key="1">
    <source>
        <dbReference type="SAM" id="MobiDB-lite"/>
    </source>
</evidence>
<feature type="compositionally biased region" description="Low complexity" evidence="1">
    <location>
        <begin position="154"/>
        <end position="163"/>
    </location>
</feature>
<dbReference type="OrthoDB" id="9806524at2"/>
<dbReference type="EMBL" id="CP029352">
    <property type="protein sequence ID" value="AWK84924.1"/>
    <property type="molecule type" value="Genomic_DNA"/>
</dbReference>
<organism evidence="2 3">
    <name type="scientific">Azospirillum thermophilum</name>
    <dbReference type="NCBI Taxonomy" id="2202148"/>
    <lineage>
        <taxon>Bacteria</taxon>
        <taxon>Pseudomonadati</taxon>
        <taxon>Pseudomonadota</taxon>
        <taxon>Alphaproteobacteria</taxon>
        <taxon>Rhodospirillales</taxon>
        <taxon>Azospirillaceae</taxon>
        <taxon>Azospirillum</taxon>
    </lineage>
</organism>
<feature type="region of interest" description="Disordered" evidence="1">
    <location>
        <begin position="94"/>
        <end position="163"/>
    </location>
</feature>
<name>A0A2S2CKA3_9PROT</name>
<dbReference type="InterPro" id="IPR010836">
    <property type="entry name" value="SapC"/>
</dbReference>
<accession>A0A2S2CKA3</accession>